<feature type="region of interest" description="Disordered" evidence="1">
    <location>
        <begin position="1"/>
        <end position="134"/>
    </location>
</feature>
<dbReference type="RefSeq" id="XP_040781478.1">
    <property type="nucleotide sequence ID" value="XM_040922457.1"/>
</dbReference>
<comment type="caution">
    <text evidence="2">The sequence shown here is derived from an EMBL/GenBank/DDBJ whole genome shotgun (WGS) entry which is preliminary data.</text>
</comment>
<proteinExistence type="predicted"/>
<gene>
    <name evidence="2" type="ORF">M406DRAFT_349268</name>
</gene>
<sequence>MAIRDRFSRMLRKSISSSSSTDCSEDSHQRDIATTATTATNTIDAPTPIATPLSKATSRLAKMKSWRSSGGSSSTSCYSHQKSDGISSYNWSCSATTTTITTPSLPSPQPPTRKPNKSSLKQARLHPSERPLTEQNLRHQEMLGAFTMKFGRTRGLSSGNSRADSLDLGGGGVAPDEVI</sequence>
<dbReference type="GeneID" id="63839586"/>
<name>A0A9P4YCT1_CRYP1</name>
<accession>A0A9P4YCT1</accession>
<feature type="compositionally biased region" description="Low complexity" evidence="1">
    <location>
        <begin position="92"/>
        <end position="104"/>
    </location>
</feature>
<protein>
    <submittedName>
        <fullName evidence="2">Uncharacterized protein</fullName>
    </submittedName>
</protein>
<dbReference type="Proteomes" id="UP000803844">
    <property type="component" value="Unassembled WGS sequence"/>
</dbReference>
<evidence type="ECO:0000256" key="1">
    <source>
        <dbReference type="SAM" id="MobiDB-lite"/>
    </source>
</evidence>
<evidence type="ECO:0000313" key="2">
    <source>
        <dbReference type="EMBL" id="KAF3770517.1"/>
    </source>
</evidence>
<reference evidence="2" key="1">
    <citation type="journal article" date="2020" name="Phytopathology">
        <title>Genome sequence of the chestnut blight fungus Cryphonectria parasitica EP155: A fundamental resource for an archetypical invasive plant pathogen.</title>
        <authorList>
            <person name="Crouch J.A."/>
            <person name="Dawe A."/>
            <person name="Aerts A."/>
            <person name="Barry K."/>
            <person name="Churchill A.C.L."/>
            <person name="Grimwood J."/>
            <person name="Hillman B."/>
            <person name="Milgroom M.G."/>
            <person name="Pangilinan J."/>
            <person name="Smith M."/>
            <person name="Salamov A."/>
            <person name="Schmutz J."/>
            <person name="Yadav J."/>
            <person name="Grigoriev I.V."/>
            <person name="Nuss D."/>
        </authorList>
    </citation>
    <scope>NUCLEOTIDE SEQUENCE</scope>
    <source>
        <strain evidence="2">EP155</strain>
    </source>
</reference>
<dbReference type="EMBL" id="MU032344">
    <property type="protein sequence ID" value="KAF3770517.1"/>
    <property type="molecule type" value="Genomic_DNA"/>
</dbReference>
<feature type="region of interest" description="Disordered" evidence="1">
    <location>
        <begin position="154"/>
        <end position="179"/>
    </location>
</feature>
<feature type="compositionally biased region" description="Low complexity" evidence="1">
    <location>
        <begin position="32"/>
        <end position="52"/>
    </location>
</feature>
<dbReference type="OrthoDB" id="4825861at2759"/>
<dbReference type="AlphaFoldDB" id="A0A9P4YCT1"/>
<organism evidence="2 3">
    <name type="scientific">Cryphonectria parasitica (strain ATCC 38755 / EP155)</name>
    <dbReference type="NCBI Taxonomy" id="660469"/>
    <lineage>
        <taxon>Eukaryota</taxon>
        <taxon>Fungi</taxon>
        <taxon>Dikarya</taxon>
        <taxon>Ascomycota</taxon>
        <taxon>Pezizomycotina</taxon>
        <taxon>Sordariomycetes</taxon>
        <taxon>Sordariomycetidae</taxon>
        <taxon>Diaporthales</taxon>
        <taxon>Cryphonectriaceae</taxon>
        <taxon>Cryphonectria-Endothia species complex</taxon>
        <taxon>Cryphonectria</taxon>
    </lineage>
</organism>
<keyword evidence="3" id="KW-1185">Reference proteome</keyword>
<feature type="compositionally biased region" description="Low complexity" evidence="1">
    <location>
        <begin position="66"/>
        <end position="79"/>
    </location>
</feature>
<evidence type="ECO:0000313" key="3">
    <source>
        <dbReference type="Proteomes" id="UP000803844"/>
    </source>
</evidence>